<dbReference type="Proteomes" id="UP000035036">
    <property type="component" value="Chromosome"/>
</dbReference>
<evidence type="ECO:0000256" key="3">
    <source>
        <dbReference type="ARBA" id="ARBA00022475"/>
    </source>
</evidence>
<keyword evidence="3" id="KW-1003">Cell membrane</keyword>
<dbReference type="Pfam" id="PF04143">
    <property type="entry name" value="Sulf_transp"/>
    <property type="match status" value="1"/>
</dbReference>
<organism evidence="10 11">
    <name type="scientific">Geoalkalibacter subterraneus</name>
    <dbReference type="NCBI Taxonomy" id="483547"/>
    <lineage>
        <taxon>Bacteria</taxon>
        <taxon>Pseudomonadati</taxon>
        <taxon>Thermodesulfobacteriota</taxon>
        <taxon>Desulfuromonadia</taxon>
        <taxon>Desulfuromonadales</taxon>
        <taxon>Geoalkalibacteraceae</taxon>
        <taxon>Geoalkalibacter</taxon>
    </lineage>
</organism>
<feature type="transmembrane region" description="Helical" evidence="9">
    <location>
        <begin position="73"/>
        <end position="98"/>
    </location>
</feature>
<evidence type="ECO:0000256" key="4">
    <source>
        <dbReference type="ARBA" id="ARBA00022519"/>
    </source>
</evidence>
<evidence type="ECO:0000313" key="10">
    <source>
        <dbReference type="EMBL" id="AJF08061.1"/>
    </source>
</evidence>
<comment type="subcellular location">
    <subcellularLocation>
        <location evidence="1">Cell inner membrane</location>
        <topology evidence="1">Multi-pass membrane protein</topology>
    </subcellularLocation>
</comment>
<dbReference type="EMBL" id="CP010311">
    <property type="protein sequence ID" value="AJF08061.1"/>
    <property type="molecule type" value="Genomic_DNA"/>
</dbReference>
<sequence length="169" mass="18314">MFGFLYLKSWSPYAAGVGIGILSWFAFLLSDHPLGVSTAYARSSGMIETAIRGEKARRRPYYQKFAPEIDWEWMLVIGLIAGAALSAILSGDFAWRFVPGVWASHFGDGWLLRWFTAFIGGAIMGVGARWANGCTSGHALSGTMQLVLSSWVAAIGIFVGGIITALLIF</sequence>
<dbReference type="KEGG" id="gsb:GSUB_14185"/>
<keyword evidence="10" id="KW-0449">Lipoprotein</keyword>
<protein>
    <submittedName>
        <fullName evidence="10">Lipoprotein</fullName>
    </submittedName>
</protein>
<dbReference type="STRING" id="483547.GSUB_14185"/>
<keyword evidence="7 9" id="KW-0472">Membrane</keyword>
<dbReference type="PANTHER" id="PTHR30574:SF1">
    <property type="entry name" value="SULPHUR TRANSPORT DOMAIN-CONTAINING PROTEIN"/>
    <property type="match status" value="1"/>
</dbReference>
<evidence type="ECO:0000313" key="11">
    <source>
        <dbReference type="Proteomes" id="UP000035036"/>
    </source>
</evidence>
<evidence type="ECO:0000256" key="6">
    <source>
        <dbReference type="ARBA" id="ARBA00022989"/>
    </source>
</evidence>
<evidence type="ECO:0000256" key="5">
    <source>
        <dbReference type="ARBA" id="ARBA00022692"/>
    </source>
</evidence>
<gene>
    <name evidence="10" type="ORF">GSUB_14185</name>
</gene>
<dbReference type="PANTHER" id="PTHR30574">
    <property type="entry name" value="INNER MEMBRANE PROTEIN YEDE"/>
    <property type="match status" value="1"/>
</dbReference>
<keyword evidence="4" id="KW-0997">Cell inner membrane</keyword>
<dbReference type="HOGENOM" id="CLU_041737_1_1_7"/>
<evidence type="ECO:0000256" key="1">
    <source>
        <dbReference type="ARBA" id="ARBA00004429"/>
    </source>
</evidence>
<evidence type="ECO:0000256" key="8">
    <source>
        <dbReference type="ARBA" id="ARBA00035655"/>
    </source>
</evidence>
<accession>A0A0B5FWT2</accession>
<keyword evidence="11" id="KW-1185">Reference proteome</keyword>
<proteinExistence type="inferred from homology"/>
<feature type="transmembrane region" description="Helical" evidence="9">
    <location>
        <begin position="148"/>
        <end position="168"/>
    </location>
</feature>
<reference evidence="10 11" key="1">
    <citation type="journal article" date="2015" name="Genome Announc.">
        <title>Genomes of Geoalkalibacter ferrihydriticus Z-0531T and Geoalkalibacter subterraneus Red1T, Two Haloalkaliphilic Metal-Reducing Deltaproteobacteria.</title>
        <authorList>
            <person name="Badalamenti J.P."/>
            <person name="Krajmalnik-Brown R."/>
            <person name="Torres C.I."/>
            <person name="Bond D.R."/>
        </authorList>
    </citation>
    <scope>NUCLEOTIDE SEQUENCE [LARGE SCALE GENOMIC DNA]</scope>
    <source>
        <strain evidence="10 11">Red1</strain>
    </source>
</reference>
<keyword evidence="6 9" id="KW-1133">Transmembrane helix</keyword>
<evidence type="ECO:0000256" key="9">
    <source>
        <dbReference type="SAM" id="Phobius"/>
    </source>
</evidence>
<keyword evidence="5 9" id="KW-0812">Transmembrane</keyword>
<evidence type="ECO:0000256" key="2">
    <source>
        <dbReference type="ARBA" id="ARBA00022448"/>
    </source>
</evidence>
<name>A0A0B5FWT2_9BACT</name>
<comment type="similarity">
    <text evidence="8">Belongs to the TsuA/YedE (TC 9.B.102) family.</text>
</comment>
<dbReference type="AlphaFoldDB" id="A0A0B5FWT2"/>
<dbReference type="InterPro" id="IPR007272">
    <property type="entry name" value="Sulf_transp_TsuA/YedE"/>
</dbReference>
<keyword evidence="2" id="KW-0813">Transport</keyword>
<evidence type="ECO:0000256" key="7">
    <source>
        <dbReference type="ARBA" id="ARBA00023136"/>
    </source>
</evidence>
<dbReference type="GO" id="GO:0005886">
    <property type="term" value="C:plasma membrane"/>
    <property type="evidence" value="ECO:0007669"/>
    <property type="project" value="UniProtKB-SubCell"/>
</dbReference>
<feature type="transmembrane region" description="Helical" evidence="9">
    <location>
        <begin position="110"/>
        <end position="128"/>
    </location>
</feature>
<feature type="transmembrane region" description="Helical" evidence="9">
    <location>
        <begin position="12"/>
        <end position="30"/>
    </location>
</feature>